<evidence type="ECO:0000313" key="3">
    <source>
        <dbReference type="Proteomes" id="UP001250932"/>
    </source>
</evidence>
<evidence type="ECO:0000256" key="1">
    <source>
        <dbReference type="SAM" id="Phobius"/>
    </source>
</evidence>
<dbReference type="Proteomes" id="UP001250932">
    <property type="component" value="Unassembled WGS sequence"/>
</dbReference>
<protein>
    <submittedName>
        <fullName evidence="2">Uncharacterized protein</fullName>
    </submittedName>
</protein>
<name>A0ABU3K8Z8_9BACT</name>
<reference evidence="2 3" key="1">
    <citation type="journal article" date="2023" name="ISME J.">
        <title>Cultivation and genomic characterization of novel and ubiquitous marine nitrite-oxidizing bacteria from the Nitrospirales.</title>
        <authorList>
            <person name="Mueller A.J."/>
            <person name="Daebeler A."/>
            <person name="Herbold C.W."/>
            <person name="Kirkegaard R.H."/>
            <person name="Daims H."/>
        </authorList>
    </citation>
    <scope>NUCLEOTIDE SEQUENCE [LARGE SCALE GENOMIC DNA]</scope>
    <source>
        <strain evidence="2 3">EB</strain>
    </source>
</reference>
<comment type="caution">
    <text evidence="2">The sequence shown here is derived from an EMBL/GenBank/DDBJ whole genome shotgun (WGS) entry which is preliminary data.</text>
</comment>
<keyword evidence="1" id="KW-1133">Transmembrane helix</keyword>
<sequence length="181" mass="20897">MDSQKSPTKKPFDPVVKIGLTILLGGFMLIFGGMYLSRPDRTIPPFSNGWQEGTVVAVHVPAWTSDPEIETLIRRFREVVLATNDLRSLKIRPTNPDDPNDYYREVTIYIFSDPDWTHPDTLHRYLEKKEGEEEETFRHDFEQAARGVFIHLQGKTKGWIGPIPDKSKPEKEQNIQVLFDD</sequence>
<keyword evidence="3" id="KW-1185">Reference proteome</keyword>
<evidence type="ECO:0000313" key="2">
    <source>
        <dbReference type="EMBL" id="MDT7042889.1"/>
    </source>
</evidence>
<proteinExistence type="predicted"/>
<accession>A0ABU3K8Z8</accession>
<organism evidence="2 3">
    <name type="scientific">Candidatus Nitronereus thalassa</name>
    <dbReference type="NCBI Taxonomy" id="3020898"/>
    <lineage>
        <taxon>Bacteria</taxon>
        <taxon>Pseudomonadati</taxon>
        <taxon>Nitrospirota</taxon>
        <taxon>Nitrospiria</taxon>
        <taxon>Nitrospirales</taxon>
        <taxon>Nitrospiraceae</taxon>
        <taxon>Candidatus Nitronereus</taxon>
    </lineage>
</organism>
<dbReference type="RefSeq" id="WP_313833352.1">
    <property type="nucleotide sequence ID" value="NZ_JAQOUE010000001.1"/>
</dbReference>
<gene>
    <name evidence="2" type="ORF">PPG34_11035</name>
</gene>
<keyword evidence="1" id="KW-0812">Transmembrane</keyword>
<keyword evidence="1" id="KW-0472">Membrane</keyword>
<feature type="transmembrane region" description="Helical" evidence="1">
    <location>
        <begin position="15"/>
        <end position="36"/>
    </location>
</feature>
<dbReference type="EMBL" id="JAQOUE010000001">
    <property type="protein sequence ID" value="MDT7042889.1"/>
    <property type="molecule type" value="Genomic_DNA"/>
</dbReference>